<protein>
    <submittedName>
        <fullName evidence="3">Tudor domain containing 15</fullName>
    </submittedName>
</protein>
<feature type="compositionally biased region" description="Basic residues" evidence="1">
    <location>
        <begin position="1969"/>
        <end position="1981"/>
    </location>
</feature>
<organism evidence="3 4">
    <name type="scientific">Anolis carolinensis</name>
    <name type="common">Green anole</name>
    <name type="synonym">American chameleon</name>
    <dbReference type="NCBI Taxonomy" id="28377"/>
    <lineage>
        <taxon>Eukaryota</taxon>
        <taxon>Metazoa</taxon>
        <taxon>Chordata</taxon>
        <taxon>Craniata</taxon>
        <taxon>Vertebrata</taxon>
        <taxon>Euteleostomi</taxon>
        <taxon>Lepidosauria</taxon>
        <taxon>Squamata</taxon>
        <taxon>Bifurcata</taxon>
        <taxon>Unidentata</taxon>
        <taxon>Episquamata</taxon>
        <taxon>Toxicofera</taxon>
        <taxon>Iguania</taxon>
        <taxon>Dactyloidae</taxon>
        <taxon>Anolis</taxon>
    </lineage>
</organism>
<dbReference type="CDD" id="cd20436">
    <property type="entry name" value="Tudor_TDRD15_rpt1"/>
    <property type="match status" value="1"/>
</dbReference>
<dbReference type="SMART" id="SM00333">
    <property type="entry name" value="TUDOR"/>
    <property type="match status" value="8"/>
</dbReference>
<evidence type="ECO:0000313" key="3">
    <source>
        <dbReference type="Ensembl" id="ENSACAP00000010616.3"/>
    </source>
</evidence>
<feature type="domain" description="Tudor" evidence="2">
    <location>
        <begin position="1022"/>
        <end position="1081"/>
    </location>
</feature>
<feature type="domain" description="Tudor" evidence="2">
    <location>
        <begin position="538"/>
        <end position="596"/>
    </location>
</feature>
<proteinExistence type="predicted"/>
<feature type="domain" description="Tudor" evidence="2">
    <location>
        <begin position="1334"/>
        <end position="1393"/>
    </location>
</feature>
<feature type="domain" description="Tudor" evidence="2">
    <location>
        <begin position="293"/>
        <end position="351"/>
    </location>
</feature>
<dbReference type="Gene3D" id="2.30.30.140">
    <property type="match status" value="8"/>
</dbReference>
<dbReference type="Ensembl" id="ENSACAT00000010835.3">
    <property type="protein sequence ID" value="ENSACAP00000010616.3"/>
    <property type="gene ID" value="ENSACAG00000010836.3"/>
</dbReference>
<dbReference type="PANTHER" id="PTHR22948:SF7">
    <property type="entry name" value="TUDOR DOMAIN-CONTAINING PROTEIN 15"/>
    <property type="match status" value="1"/>
</dbReference>
<reference evidence="3" key="2">
    <citation type="submission" date="2025-08" db="UniProtKB">
        <authorList>
            <consortium name="Ensembl"/>
        </authorList>
    </citation>
    <scope>IDENTIFICATION</scope>
</reference>
<dbReference type="InterPro" id="IPR002999">
    <property type="entry name" value="Tudor"/>
</dbReference>
<dbReference type="InterPro" id="IPR035437">
    <property type="entry name" value="SNase_OB-fold_sf"/>
</dbReference>
<dbReference type="SUPFAM" id="SSF63748">
    <property type="entry name" value="Tudor/PWWP/MBT"/>
    <property type="match status" value="8"/>
</dbReference>
<dbReference type="PANTHER" id="PTHR22948">
    <property type="entry name" value="TUDOR DOMAIN CONTAINING PROTEIN"/>
    <property type="match status" value="1"/>
</dbReference>
<dbReference type="GeneTree" id="ENSGT00940000162581"/>
<name>G1KKK0_ANOCA</name>
<dbReference type="Bgee" id="ENSACAG00000010836">
    <property type="expression patterns" value="Expressed in dewlap and 7 other cell types or tissues"/>
</dbReference>
<dbReference type="InterPro" id="IPR050621">
    <property type="entry name" value="Tudor_domain_containing"/>
</dbReference>
<feature type="domain" description="Tudor" evidence="2">
    <location>
        <begin position="1562"/>
        <end position="1621"/>
    </location>
</feature>
<dbReference type="InParanoid" id="G1KKK0"/>
<keyword evidence="4" id="KW-1185">Reference proteome</keyword>
<accession>G1KKK0</accession>
<reference evidence="3" key="3">
    <citation type="submission" date="2025-09" db="UniProtKB">
        <authorList>
            <consortium name="Ensembl"/>
        </authorList>
    </citation>
    <scope>IDENTIFICATION</scope>
</reference>
<dbReference type="Gene3D" id="2.40.50.90">
    <property type="match status" value="6"/>
</dbReference>
<feature type="domain" description="Tudor" evidence="2">
    <location>
        <begin position="58"/>
        <end position="116"/>
    </location>
</feature>
<reference evidence="3 4" key="1">
    <citation type="submission" date="2009-12" db="EMBL/GenBank/DDBJ databases">
        <title>The Genome Sequence of Anolis carolinensis (Green Anole Lizard).</title>
        <authorList>
            <consortium name="The Genome Sequencing Platform"/>
            <person name="Di Palma F."/>
            <person name="Alfoldi J."/>
            <person name="Heiman D."/>
            <person name="Young S."/>
            <person name="Grabherr M."/>
            <person name="Johnson J."/>
            <person name="Lander E.S."/>
            <person name="Lindblad-Toh K."/>
        </authorList>
    </citation>
    <scope>NUCLEOTIDE SEQUENCE [LARGE SCALE GENOMIC DNA]</scope>
    <source>
        <strain evidence="3 4">JBL SC #1</strain>
    </source>
</reference>
<evidence type="ECO:0000259" key="2">
    <source>
        <dbReference type="PROSITE" id="PS50304"/>
    </source>
</evidence>
<feature type="region of interest" description="Disordered" evidence="1">
    <location>
        <begin position="1961"/>
        <end position="1981"/>
    </location>
</feature>
<feature type="domain" description="Tudor" evidence="2">
    <location>
        <begin position="808"/>
        <end position="867"/>
    </location>
</feature>
<sequence length="2096" mass="240262">MDSSFSTKFLEVDVKVTDIYYHPNEVLVKFQGQYYTECELDYHILQSEIQQVPKVKDSIGIGEACLVEDPSSGEWSRGRVVQKKIYIYEVFLIDSGKVLTVHETHIASATDELFQLPPKMVLGIFANVLPVDEKWTPKALNYFSAFRNMRIKGQIQAILPHQTFLLDVPKITNDVVDLKLGKVVDGDTFCLIVEMLTEFPKESLCKQMPDLLQQKYTKPDSVLFSAGTEPEQILQSLQPLLSVDKMEKVKITVAVSPSKFYCQLLRKKVDLDMLATRMSSFYEFVNTENVLSFESLGVLCAARRKNGQWHRGVIQQLLPDNKVKVWFMDFGSCEAISPSHILKLQPEFNSMPGFSFACALSCLNDQEETVRHNQLEIFKETLLRQSPIYVQIDLFNDEECLYYVTLHKHSIVNTEHLPQEDDVVPQCCPVNKEPFYTCRDTTSGASMAFSECSFRNTLESGHSSDERVSPLVCWPSKIPFKTTEMEIDSICLAFTVHVLNPSRFWVRTNDCRDSFEALMKKIADAYDVDETDDKILKNPEPGKLCCARSGQDKHFYRAVIVEVKNRSVAVGFLDFGNTEIVPLCDVRILLPELQELPALAIYCSLANALPIEDVWLNKDSNFFENIVAGKVLRLHPTAKKENQYIVHVQCENGPEQGDVLQLMVQAGHAGCWEIKQDPLLKVISVYTEHKTERANIKSCTQENKIVTCNNAGQNKKLLKIHHVIKESGFSSMQTESSLFNKCEITFEKTDIQKTYKVFTFEPGTVLDVVCSHSFSPGHFSCQIKNKLPELNNLMERIQLYYNAQNTPYENGHIACVVKHSQNGKWYRAAVLKHLSTTEVNVLFVDYGNCEKVLLKDLRAIIPDFLTLESQTFTCCPNIVAKSLIFDPFSWSEKAYSDFQHFISSSNELLTCTITALIVKSPHYLYYVVELRTPFTSLQQFLLERGHIQFDSFEFARSLTPFLSLHSFYYSLFNIKIGNEEEVCVSHICSPTEFYCQLTRNAEDIDKLLKKVTEIIQMTNRTDEISTKICLAKYFEDGLFYRALAFPVESSDYYQVYFVDFGNKQLVAKNELVAIPEHASELFFTPMQAIRCYLSDLKDIEIPLEINKWFEKNYLGENLKAVIVSKDSDGQLAVELYDRDLQINRKIKELLKQNKCNKDLKVISKGREKSAMKKKIIPEVKLNEDRANVKNKVKMNRSSENNASGEKFYKSGKEILVLQKQPVRLPLKSKKAEMLIQGVNRPNKKLDVHENKTTESLVLPLSSPKQERSSACREKYSNLKQHPIKANSKILGYISFVTNPLSFYVHCAEHEDMIVNLAEKLNEGMLTLEPETVADLEIGDVVLAQYELDCCIYRAVVKEIKSEECFEIEFIDYGNTSTVNSSKIYKMEKDFLKFPRLSIHCFLSKAKDKSWSRDAAAYLSSKIDDQLLVFEFLQQHDQQWEINVFCNGVSIISELMQREVSINLEKIPVISHHQISSQPLISGADICKNCPAEKTEHENMWQSLSQIPYQKIKPGQKEIGEIQYMSRNGNFYVILNKDAQILVDLSVMAAQEARKNFSVAVENIAEGLECLTKSQETLKWYRSVVVKKISNQHMLVFFMDLGKLEIVSIHDVRMLSGKTRSVPRNAVLCKWIWIENVGSLFYETMASILKQHIIKFLFLKYLELASIWEVDILIDEILLLEYWSQHFLHNSLERSNISENLLIDKTVPELSFRPHSVVWTSFQTNRQYAGFITSVTDPSDFYIKLEDSFKDLHTLFMLLSSLPENLPPMPEKFIVPGACCLMKTEANAEWNRVEVFEISRVSNMLILTFVDDGLSGSIPISDIHKLKIIPEKLLSLPRLTYPSCLFRVSPAGGNNWNYDAKLKFLEFLRRKDLTFQFRRHHHGLKLGVDVFCEQDNAADTLVSSGCAVYTTTDSFESIHCSNTGFLNSQNLCDLSQASDQKNSNAGSLLSNLQKLDLPFKSVGDDISRKNPSKKQRSKKKRDQKTFPCDYRINDGIWFNFDKGVFDHLCNRKQTAVSELTTKIAKIQVHEESQTHKYLMREVKTWLKGFAVLETSNRFGHQSTNQLFYREKCQCLLCKYSSILNKILRKKSMNLKSQ</sequence>
<dbReference type="Proteomes" id="UP000001646">
    <property type="component" value="Chromosome 1"/>
</dbReference>
<dbReference type="Pfam" id="PF00567">
    <property type="entry name" value="TUDOR"/>
    <property type="match status" value="8"/>
</dbReference>
<dbReference type="PROSITE" id="PS50304">
    <property type="entry name" value="TUDOR"/>
    <property type="match status" value="7"/>
</dbReference>
<evidence type="ECO:0000256" key="1">
    <source>
        <dbReference type="SAM" id="MobiDB-lite"/>
    </source>
</evidence>
<gene>
    <name evidence="3" type="primary">TDRD15</name>
</gene>
<dbReference type="InterPro" id="IPR047450">
    <property type="entry name" value="Tudor_TDRD15_rpt1"/>
</dbReference>
<evidence type="ECO:0000313" key="4">
    <source>
        <dbReference type="Proteomes" id="UP000001646"/>
    </source>
</evidence>